<comment type="subcellular location">
    <subcellularLocation>
        <location evidence="1">Cell membrane</location>
        <topology evidence="1">Multi-pass membrane protein</topology>
    </subcellularLocation>
</comment>
<dbReference type="KEGG" id="axl:AXY_21570"/>
<evidence type="ECO:0000256" key="14">
    <source>
        <dbReference type="ARBA" id="ARBA00023008"/>
    </source>
</evidence>
<keyword evidence="16 17" id="KW-0472">Membrane</keyword>
<evidence type="ECO:0000256" key="11">
    <source>
        <dbReference type="ARBA" id="ARBA00022842"/>
    </source>
</evidence>
<keyword evidence="12" id="KW-1278">Translocase</keyword>
<dbReference type="PRINTS" id="PR00119">
    <property type="entry name" value="CATATPASE"/>
</dbReference>
<feature type="transmembrane region" description="Helical" evidence="17">
    <location>
        <begin position="107"/>
        <end position="124"/>
    </location>
</feature>
<dbReference type="InterPro" id="IPR059000">
    <property type="entry name" value="ATPase_P-type_domA"/>
</dbReference>
<dbReference type="Proteomes" id="UP000006294">
    <property type="component" value="Chromosome"/>
</dbReference>
<evidence type="ECO:0000256" key="7">
    <source>
        <dbReference type="ARBA" id="ARBA00022723"/>
    </source>
</evidence>
<dbReference type="SUPFAM" id="SSF81665">
    <property type="entry name" value="Calcium ATPase, transmembrane domain M"/>
    <property type="match status" value="1"/>
</dbReference>
<evidence type="ECO:0000256" key="16">
    <source>
        <dbReference type="ARBA" id="ARBA00023136"/>
    </source>
</evidence>
<dbReference type="FunFam" id="2.70.150.10:FF:000020">
    <property type="entry name" value="Copper-exporting P-type ATPase A"/>
    <property type="match status" value="1"/>
</dbReference>
<dbReference type="InterPro" id="IPR023299">
    <property type="entry name" value="ATPase_P-typ_cyto_dom_N"/>
</dbReference>
<proteinExistence type="inferred from homology"/>
<keyword evidence="3" id="KW-0813">Transport</keyword>
<name>K0J0G1_AMPXN</name>
<dbReference type="InterPro" id="IPR023214">
    <property type="entry name" value="HAD_sf"/>
</dbReference>
<dbReference type="eggNOG" id="COG2217">
    <property type="taxonomic scope" value="Bacteria"/>
</dbReference>
<accession>K0J0G1</accession>
<dbReference type="PANTHER" id="PTHR43079">
    <property type="entry name" value="PROBABLE CADMIUM/ZINC-TRANSPORTING ATPASE HMA1"/>
    <property type="match status" value="1"/>
</dbReference>
<dbReference type="NCBIfam" id="TIGR01494">
    <property type="entry name" value="ATPase_P-type"/>
    <property type="match status" value="1"/>
</dbReference>
<dbReference type="InterPro" id="IPR051949">
    <property type="entry name" value="Cation_Transport_ATPase"/>
</dbReference>
<dbReference type="STRING" id="698758.AXY_21570"/>
<protein>
    <submittedName>
        <fullName evidence="19">Cation-transporting ATPase</fullName>
    </submittedName>
</protein>
<dbReference type="InterPro" id="IPR018303">
    <property type="entry name" value="ATPase_P-typ_P_site"/>
</dbReference>
<keyword evidence="5" id="KW-0597">Phosphoprotein</keyword>
<evidence type="ECO:0000259" key="18">
    <source>
        <dbReference type="Pfam" id="PF00122"/>
    </source>
</evidence>
<dbReference type="SFLD" id="SFLDG00002">
    <property type="entry name" value="C1.7:_P-type_atpase_like"/>
    <property type="match status" value="1"/>
</dbReference>
<evidence type="ECO:0000256" key="17">
    <source>
        <dbReference type="RuleBase" id="RU362081"/>
    </source>
</evidence>
<dbReference type="Gene3D" id="2.70.150.10">
    <property type="entry name" value="Calcium-transporting ATPase, cytoplasmic transduction domain A"/>
    <property type="match status" value="1"/>
</dbReference>
<dbReference type="AlphaFoldDB" id="K0J0G1"/>
<reference evidence="19 20" key="1">
    <citation type="submission" date="2011-01" db="EMBL/GenBank/DDBJ databases">
        <title>Whole genome sequence of Amphibacillus xylinus NBRC 15112.</title>
        <authorList>
            <person name="Nakazawa H."/>
            <person name="Katano Y."/>
            <person name="Nakamura S."/>
            <person name="Sasagawa M."/>
            <person name="Fukada J."/>
            <person name="Arai T."/>
            <person name="Sasakura N."/>
            <person name="Mochizuki D."/>
            <person name="Hosoyama A."/>
            <person name="Harada K."/>
            <person name="Horikawa H."/>
            <person name="Kato Y."/>
            <person name="Harada T."/>
            <person name="Sasaki K."/>
            <person name="Sekiguchi M."/>
            <person name="Hodoyama M."/>
            <person name="Nishiko R."/>
            <person name="Narita H."/>
            <person name="Hanamaki A."/>
            <person name="Hata C."/>
            <person name="Konno Y."/>
            <person name="Niimura Y."/>
            <person name="Yamazaki S."/>
            <person name="Fujita N."/>
        </authorList>
    </citation>
    <scope>NUCLEOTIDE SEQUENCE [LARGE SCALE GENOMIC DNA]</scope>
    <source>
        <strain evidence="20">ATCC 51415 / DSM 6626 / JCM 7361 / LMG 17667 / NBRC 15112 / Ep01</strain>
    </source>
</reference>
<dbReference type="SFLD" id="SFLDF00027">
    <property type="entry name" value="p-type_atpase"/>
    <property type="match status" value="1"/>
</dbReference>
<keyword evidence="11" id="KW-0460">Magnesium</keyword>
<feature type="transmembrane region" description="Helical" evidence="17">
    <location>
        <begin position="617"/>
        <end position="636"/>
    </location>
</feature>
<evidence type="ECO:0000256" key="2">
    <source>
        <dbReference type="ARBA" id="ARBA00006024"/>
    </source>
</evidence>
<feature type="transmembrane region" description="Helical" evidence="17">
    <location>
        <begin position="28"/>
        <end position="46"/>
    </location>
</feature>
<evidence type="ECO:0000256" key="13">
    <source>
        <dbReference type="ARBA" id="ARBA00022989"/>
    </source>
</evidence>
<comment type="similarity">
    <text evidence="2 17">Belongs to the cation transport ATPase (P-type) (TC 3.A.3) family. Type IB subfamily.</text>
</comment>
<dbReference type="OrthoDB" id="9813266at2"/>
<evidence type="ECO:0000256" key="6">
    <source>
        <dbReference type="ARBA" id="ARBA00022692"/>
    </source>
</evidence>
<keyword evidence="13 17" id="KW-1133">Transmembrane helix</keyword>
<dbReference type="NCBIfam" id="TIGR01525">
    <property type="entry name" value="ATPase-IB_hvy"/>
    <property type="match status" value="1"/>
</dbReference>
<organism evidence="19 20">
    <name type="scientific">Amphibacillus xylanus (strain ATCC 51415 / DSM 6626 / JCM 7361 / LMG 17667 / NBRC 15112 / Ep01)</name>
    <dbReference type="NCBI Taxonomy" id="698758"/>
    <lineage>
        <taxon>Bacteria</taxon>
        <taxon>Bacillati</taxon>
        <taxon>Bacillota</taxon>
        <taxon>Bacilli</taxon>
        <taxon>Bacillales</taxon>
        <taxon>Bacillaceae</taxon>
        <taxon>Amphibacillus</taxon>
    </lineage>
</organism>
<dbReference type="HOGENOM" id="CLU_001771_6_3_9"/>
<dbReference type="PANTHER" id="PTHR43079:SF1">
    <property type="entry name" value="CADMIUM_ZINC-TRANSPORTING ATPASE HMA1, CHLOROPLASTIC-RELATED"/>
    <property type="match status" value="1"/>
</dbReference>
<evidence type="ECO:0000256" key="10">
    <source>
        <dbReference type="ARBA" id="ARBA00022840"/>
    </source>
</evidence>
<dbReference type="Gene3D" id="3.40.1110.10">
    <property type="entry name" value="Calcium-transporting ATPase, cytoplasmic domain N"/>
    <property type="match status" value="1"/>
</dbReference>
<dbReference type="GO" id="GO:0046872">
    <property type="term" value="F:metal ion binding"/>
    <property type="evidence" value="ECO:0007669"/>
    <property type="project" value="UniProtKB-KW"/>
</dbReference>
<evidence type="ECO:0000256" key="12">
    <source>
        <dbReference type="ARBA" id="ARBA00022967"/>
    </source>
</evidence>
<dbReference type="GO" id="GO:0016887">
    <property type="term" value="F:ATP hydrolysis activity"/>
    <property type="evidence" value="ECO:0007669"/>
    <property type="project" value="InterPro"/>
</dbReference>
<keyword evidence="4 17" id="KW-1003">Cell membrane</keyword>
<evidence type="ECO:0000256" key="3">
    <source>
        <dbReference type="ARBA" id="ARBA00022448"/>
    </source>
</evidence>
<evidence type="ECO:0000256" key="4">
    <source>
        <dbReference type="ARBA" id="ARBA00022475"/>
    </source>
</evidence>
<dbReference type="InterPro" id="IPR008250">
    <property type="entry name" value="ATPase_P-typ_transduc_dom_A_sf"/>
</dbReference>
<gene>
    <name evidence="19" type="ordered locus">AXY_21570</name>
</gene>
<dbReference type="RefSeq" id="WP_015010872.1">
    <property type="nucleotide sequence ID" value="NC_018704.1"/>
</dbReference>
<evidence type="ECO:0000313" key="19">
    <source>
        <dbReference type="EMBL" id="BAM48289.1"/>
    </source>
</evidence>
<feature type="transmembrane region" description="Helical" evidence="17">
    <location>
        <begin position="290"/>
        <end position="314"/>
    </location>
</feature>
<dbReference type="EMBL" id="AP012050">
    <property type="protein sequence ID" value="BAM48289.1"/>
    <property type="molecule type" value="Genomic_DNA"/>
</dbReference>
<dbReference type="InterPro" id="IPR036412">
    <property type="entry name" value="HAD-like_sf"/>
</dbReference>
<sequence length="641" mass="70250">MGTCMSHTHKTKAETHHHHHHDHQLERWLYLIGLIGYLVARLFPLPELWGNLVDFSVVFLAGNHVVIEGVTDTFQQSINRKRFYPNIHLLMSLAAFGAMIIGQFSEASLLILIFAGAHFLEGYAKNKSKKDITNLLNMHPTTARKITENGQIKIVDVEDIKIGDHVQILPGDQVPTDGVITSGTGLINEASITGESIVQEKTVGDEVFGSTINQNHSFTMTVTKSSQESVFGQIMRTVQEAQDQLSPVATKIKQAEPIYVTAVLIFVPIFILLSQLLTSWDWSTSLYRGMVTLVASSPCALAAASIPTNLSAIAHLAKRGILFKGGDFIANLGSIKAVAFDKTGTLTVGKPTVTDYLFIDDTKASKWIDIIVAMEKEANHPLADAILNKFSASEDLTVTTLNQIGKGLSTQYNDTHYSIGKLQENEQLTAEFNKRYETLTKEGKTVVLFRENDRVVGLIAMLDTPSQYVSPVINYLNQQQIKTIMITGDNEATSQYIAKSIGINQVYSNVLPEDKAKHIESIQKLSGLTAMVGDGVNDAPALVTADVGFAMGEGTDVAIEVADAVIMENNLEKFSYAHKVAQKMNRVVNQNIAIALIVVLMLNVFNIFGTMSLAIGVVFHEGSTLAVIFNGLRLLLPIKQR</sequence>
<keyword evidence="10 17" id="KW-0067">ATP-binding</keyword>
<evidence type="ECO:0000256" key="15">
    <source>
        <dbReference type="ARBA" id="ARBA00023065"/>
    </source>
</evidence>
<evidence type="ECO:0000256" key="5">
    <source>
        <dbReference type="ARBA" id="ARBA00022553"/>
    </source>
</evidence>
<keyword evidence="6 17" id="KW-0812">Transmembrane</keyword>
<dbReference type="Gene3D" id="3.40.50.1000">
    <property type="entry name" value="HAD superfamily/HAD-like"/>
    <property type="match status" value="1"/>
</dbReference>
<dbReference type="InterPro" id="IPR044492">
    <property type="entry name" value="P_typ_ATPase_HD_dom"/>
</dbReference>
<dbReference type="InterPro" id="IPR027256">
    <property type="entry name" value="P-typ_ATPase_IB"/>
</dbReference>
<keyword evidence="8 17" id="KW-0547">Nucleotide-binding</keyword>
<keyword evidence="20" id="KW-1185">Reference proteome</keyword>
<keyword evidence="14" id="KW-0186">Copper</keyword>
<keyword evidence="7 17" id="KW-0479">Metal-binding</keyword>
<dbReference type="InterPro" id="IPR023298">
    <property type="entry name" value="ATPase_P-typ_TM_dom_sf"/>
</dbReference>
<dbReference type="GO" id="GO:0005524">
    <property type="term" value="F:ATP binding"/>
    <property type="evidence" value="ECO:0007669"/>
    <property type="project" value="UniProtKB-UniRule"/>
</dbReference>
<keyword evidence="15" id="KW-0406">Ion transport</keyword>
<dbReference type="Pfam" id="PF00122">
    <property type="entry name" value="E1-E2_ATPase"/>
    <property type="match status" value="1"/>
</dbReference>
<feature type="transmembrane region" description="Helical" evidence="17">
    <location>
        <begin position="258"/>
        <end position="278"/>
    </location>
</feature>
<dbReference type="GO" id="GO:0005886">
    <property type="term" value="C:plasma membrane"/>
    <property type="evidence" value="ECO:0007669"/>
    <property type="project" value="UniProtKB-SubCell"/>
</dbReference>
<dbReference type="PROSITE" id="PS00154">
    <property type="entry name" value="ATPASE_E1_E2"/>
    <property type="match status" value="1"/>
</dbReference>
<dbReference type="SFLD" id="SFLDS00003">
    <property type="entry name" value="Haloacid_Dehalogenase"/>
    <property type="match status" value="1"/>
</dbReference>
<dbReference type="SUPFAM" id="SSF81653">
    <property type="entry name" value="Calcium ATPase, transduction domain A"/>
    <property type="match status" value="1"/>
</dbReference>
<evidence type="ECO:0000256" key="1">
    <source>
        <dbReference type="ARBA" id="ARBA00004651"/>
    </source>
</evidence>
<evidence type="ECO:0000256" key="9">
    <source>
        <dbReference type="ARBA" id="ARBA00022796"/>
    </source>
</evidence>
<dbReference type="InterPro" id="IPR001757">
    <property type="entry name" value="P_typ_ATPase"/>
</dbReference>
<dbReference type="CDD" id="cd07551">
    <property type="entry name" value="P-type_ATPase_HM_ZosA_PfeT-like"/>
    <property type="match status" value="1"/>
</dbReference>
<dbReference type="SUPFAM" id="SSF56784">
    <property type="entry name" value="HAD-like"/>
    <property type="match status" value="1"/>
</dbReference>
<evidence type="ECO:0000313" key="20">
    <source>
        <dbReference type="Proteomes" id="UP000006294"/>
    </source>
</evidence>
<dbReference type="PATRIC" id="fig|698758.3.peg.2167"/>
<feature type="transmembrane region" description="Helical" evidence="17">
    <location>
        <begin position="592"/>
        <end position="611"/>
    </location>
</feature>
<dbReference type="GO" id="GO:0019829">
    <property type="term" value="F:ATPase-coupled monoatomic cation transmembrane transporter activity"/>
    <property type="evidence" value="ECO:0007669"/>
    <property type="project" value="InterPro"/>
</dbReference>
<feature type="domain" description="P-type ATPase A" evidence="18">
    <location>
        <begin position="138"/>
        <end position="239"/>
    </location>
</feature>
<evidence type="ECO:0000256" key="8">
    <source>
        <dbReference type="ARBA" id="ARBA00022741"/>
    </source>
</evidence>
<keyword evidence="9" id="KW-0187">Copper transport</keyword>
<dbReference type="Pfam" id="PF00702">
    <property type="entry name" value="Hydrolase"/>
    <property type="match status" value="1"/>
</dbReference>
<dbReference type="GO" id="GO:0006825">
    <property type="term" value="P:copper ion transport"/>
    <property type="evidence" value="ECO:0007669"/>
    <property type="project" value="UniProtKB-KW"/>
</dbReference>